<dbReference type="PANTHER" id="PTHR46323:SF2">
    <property type="entry name" value="BETA-GALACTOSIDASE"/>
    <property type="match status" value="1"/>
</dbReference>
<reference evidence="6" key="1">
    <citation type="journal article" date="2014" name="Front. Microbiol.">
        <title>High frequency of phylogenetically diverse reductive dehalogenase-homologous genes in deep subseafloor sedimentary metagenomes.</title>
        <authorList>
            <person name="Kawai M."/>
            <person name="Futagami T."/>
            <person name="Toyoda A."/>
            <person name="Takaki Y."/>
            <person name="Nishi S."/>
            <person name="Hori S."/>
            <person name="Arai W."/>
            <person name="Tsubouchi T."/>
            <person name="Morono Y."/>
            <person name="Uchiyama I."/>
            <person name="Ito T."/>
            <person name="Fujiyama A."/>
            <person name="Inagaki F."/>
            <person name="Takami H."/>
        </authorList>
    </citation>
    <scope>NUCLEOTIDE SEQUENCE</scope>
    <source>
        <strain evidence="6">Expedition CK06-06</strain>
    </source>
</reference>
<dbReference type="Pfam" id="PF02836">
    <property type="entry name" value="Glyco_hydro_2_C"/>
    <property type="match status" value="1"/>
</dbReference>
<keyword evidence="3" id="KW-0378">Hydrolase</keyword>
<sequence length="69" mass="7890">MDVFEKYDNCIGGFIWDFIDQGLRKVSEDGKEFWAYGGDFGDCSSFVGIVLMPIYSFKNNRFSIDKQAA</sequence>
<dbReference type="AlphaFoldDB" id="X1AJU1"/>
<gene>
    <name evidence="6" type="ORF">S01H4_19967</name>
</gene>
<evidence type="ECO:0000313" key="6">
    <source>
        <dbReference type="EMBL" id="GAG60271.1"/>
    </source>
</evidence>
<organism evidence="6">
    <name type="scientific">marine sediment metagenome</name>
    <dbReference type="NCBI Taxonomy" id="412755"/>
    <lineage>
        <taxon>unclassified sequences</taxon>
        <taxon>metagenomes</taxon>
        <taxon>ecological metagenomes</taxon>
    </lineage>
</organism>
<evidence type="ECO:0000256" key="1">
    <source>
        <dbReference type="ARBA" id="ARBA00001412"/>
    </source>
</evidence>
<protein>
    <recommendedName>
        <fullName evidence="2">beta-galactosidase</fullName>
        <ecNumber evidence="2">3.2.1.23</ecNumber>
    </recommendedName>
</protein>
<dbReference type="GO" id="GO:0005990">
    <property type="term" value="P:lactose catabolic process"/>
    <property type="evidence" value="ECO:0007669"/>
    <property type="project" value="TreeGrafter"/>
</dbReference>
<dbReference type="InterPro" id="IPR017853">
    <property type="entry name" value="GH"/>
</dbReference>
<accession>X1AJU1</accession>
<evidence type="ECO:0000259" key="5">
    <source>
        <dbReference type="Pfam" id="PF02836"/>
    </source>
</evidence>
<dbReference type="GO" id="GO:0009341">
    <property type="term" value="C:beta-galactosidase complex"/>
    <property type="evidence" value="ECO:0007669"/>
    <property type="project" value="TreeGrafter"/>
</dbReference>
<dbReference type="Gene3D" id="3.20.20.80">
    <property type="entry name" value="Glycosidases"/>
    <property type="match status" value="1"/>
</dbReference>
<dbReference type="GO" id="GO:0004565">
    <property type="term" value="F:beta-galactosidase activity"/>
    <property type="evidence" value="ECO:0007669"/>
    <property type="project" value="UniProtKB-EC"/>
</dbReference>
<dbReference type="EMBL" id="BART01008944">
    <property type="protein sequence ID" value="GAG60271.1"/>
    <property type="molecule type" value="Genomic_DNA"/>
</dbReference>
<dbReference type="InterPro" id="IPR050347">
    <property type="entry name" value="Bact_Beta-galactosidase"/>
</dbReference>
<feature type="domain" description="Glycoside hydrolase family 2 catalytic" evidence="5">
    <location>
        <begin position="2"/>
        <end position="45"/>
    </location>
</feature>
<evidence type="ECO:0000256" key="3">
    <source>
        <dbReference type="ARBA" id="ARBA00022801"/>
    </source>
</evidence>
<name>X1AJU1_9ZZZZ</name>
<proteinExistence type="predicted"/>
<dbReference type="SUPFAM" id="SSF51445">
    <property type="entry name" value="(Trans)glycosidases"/>
    <property type="match status" value="1"/>
</dbReference>
<feature type="non-terminal residue" evidence="6">
    <location>
        <position position="69"/>
    </location>
</feature>
<evidence type="ECO:0000256" key="2">
    <source>
        <dbReference type="ARBA" id="ARBA00012756"/>
    </source>
</evidence>
<evidence type="ECO:0000256" key="4">
    <source>
        <dbReference type="ARBA" id="ARBA00023295"/>
    </source>
</evidence>
<dbReference type="InterPro" id="IPR006103">
    <property type="entry name" value="Glyco_hydro_2_cat"/>
</dbReference>
<keyword evidence="4" id="KW-0326">Glycosidase</keyword>
<comment type="caution">
    <text evidence="6">The sequence shown here is derived from an EMBL/GenBank/DDBJ whole genome shotgun (WGS) entry which is preliminary data.</text>
</comment>
<dbReference type="PANTHER" id="PTHR46323">
    <property type="entry name" value="BETA-GALACTOSIDASE"/>
    <property type="match status" value="1"/>
</dbReference>
<dbReference type="EC" id="3.2.1.23" evidence="2"/>
<comment type="catalytic activity">
    <reaction evidence="1">
        <text>Hydrolysis of terminal non-reducing beta-D-galactose residues in beta-D-galactosides.</text>
        <dbReference type="EC" id="3.2.1.23"/>
    </reaction>
</comment>